<organism evidence="1 2">
    <name type="scientific">Diploptera punctata</name>
    <name type="common">Pacific beetle cockroach</name>
    <dbReference type="NCBI Taxonomy" id="6984"/>
    <lineage>
        <taxon>Eukaryota</taxon>
        <taxon>Metazoa</taxon>
        <taxon>Ecdysozoa</taxon>
        <taxon>Arthropoda</taxon>
        <taxon>Hexapoda</taxon>
        <taxon>Insecta</taxon>
        <taxon>Pterygota</taxon>
        <taxon>Neoptera</taxon>
        <taxon>Polyneoptera</taxon>
        <taxon>Dictyoptera</taxon>
        <taxon>Blattodea</taxon>
        <taxon>Blaberoidea</taxon>
        <taxon>Blaberidae</taxon>
        <taxon>Diplopterinae</taxon>
        <taxon>Diploptera</taxon>
    </lineage>
</organism>
<dbReference type="EMBL" id="JASPKZ010003792">
    <property type="protein sequence ID" value="KAJ9593005.1"/>
    <property type="molecule type" value="Genomic_DNA"/>
</dbReference>
<keyword evidence="2" id="KW-1185">Reference proteome</keyword>
<proteinExistence type="predicted"/>
<gene>
    <name evidence="1" type="ORF">L9F63_015324</name>
</gene>
<protein>
    <submittedName>
        <fullName evidence="1">Uncharacterized protein</fullName>
    </submittedName>
</protein>
<evidence type="ECO:0000313" key="2">
    <source>
        <dbReference type="Proteomes" id="UP001233999"/>
    </source>
</evidence>
<dbReference type="AlphaFoldDB" id="A0AAD8EJK5"/>
<comment type="caution">
    <text evidence="1">The sequence shown here is derived from an EMBL/GenBank/DDBJ whole genome shotgun (WGS) entry which is preliminary data.</text>
</comment>
<reference evidence="1" key="1">
    <citation type="journal article" date="2023" name="IScience">
        <title>Live-bearing cockroach genome reveals convergent evolutionary mechanisms linked to viviparity in insects and beyond.</title>
        <authorList>
            <person name="Fouks B."/>
            <person name="Harrison M.C."/>
            <person name="Mikhailova A.A."/>
            <person name="Marchal E."/>
            <person name="English S."/>
            <person name="Carruthers M."/>
            <person name="Jennings E.C."/>
            <person name="Chiamaka E.L."/>
            <person name="Frigard R.A."/>
            <person name="Pippel M."/>
            <person name="Attardo G.M."/>
            <person name="Benoit J.B."/>
            <person name="Bornberg-Bauer E."/>
            <person name="Tobe S.S."/>
        </authorList>
    </citation>
    <scope>NUCLEOTIDE SEQUENCE</scope>
    <source>
        <strain evidence="1">Stay&amp;Tobe</strain>
    </source>
</reference>
<evidence type="ECO:0000313" key="1">
    <source>
        <dbReference type="EMBL" id="KAJ9593005.1"/>
    </source>
</evidence>
<reference evidence="1" key="2">
    <citation type="submission" date="2023-05" db="EMBL/GenBank/DDBJ databases">
        <authorList>
            <person name="Fouks B."/>
        </authorList>
    </citation>
    <scope>NUCLEOTIDE SEQUENCE</scope>
    <source>
        <strain evidence="1">Stay&amp;Tobe</strain>
        <tissue evidence="1">Testes</tissue>
    </source>
</reference>
<name>A0AAD8EJK5_DIPPU</name>
<dbReference type="Proteomes" id="UP001233999">
    <property type="component" value="Unassembled WGS sequence"/>
</dbReference>
<sequence length="158" mass="18456">HESYETEKPRNQKHEYKHECFEAIGVSVVTIYKIVMASELDSQKLRIMHKLVSFQERNGILFKNVCEIYSCDNNCKLPDELYPRCRTLKTLIMFSVYAEKRNLIESTKEFNWKNRRIVQMKITEVVLSLRILAIAHGITNPICPFVNLQGSRCRVASS</sequence>
<feature type="non-terminal residue" evidence="1">
    <location>
        <position position="1"/>
    </location>
</feature>
<accession>A0AAD8EJK5</accession>
<feature type="non-terminal residue" evidence="1">
    <location>
        <position position="158"/>
    </location>
</feature>